<evidence type="ECO:0000313" key="2">
    <source>
        <dbReference type="EMBL" id="KAG8072461.1"/>
    </source>
</evidence>
<dbReference type="Proteomes" id="UP000729402">
    <property type="component" value="Unassembled WGS sequence"/>
</dbReference>
<proteinExistence type="predicted"/>
<organism evidence="2 3">
    <name type="scientific">Zizania palustris</name>
    <name type="common">Northern wild rice</name>
    <dbReference type="NCBI Taxonomy" id="103762"/>
    <lineage>
        <taxon>Eukaryota</taxon>
        <taxon>Viridiplantae</taxon>
        <taxon>Streptophyta</taxon>
        <taxon>Embryophyta</taxon>
        <taxon>Tracheophyta</taxon>
        <taxon>Spermatophyta</taxon>
        <taxon>Magnoliopsida</taxon>
        <taxon>Liliopsida</taxon>
        <taxon>Poales</taxon>
        <taxon>Poaceae</taxon>
        <taxon>BOP clade</taxon>
        <taxon>Oryzoideae</taxon>
        <taxon>Oryzeae</taxon>
        <taxon>Zizaniinae</taxon>
        <taxon>Zizania</taxon>
    </lineage>
</organism>
<feature type="compositionally biased region" description="Pro residues" evidence="1">
    <location>
        <begin position="30"/>
        <end position="42"/>
    </location>
</feature>
<feature type="region of interest" description="Disordered" evidence="1">
    <location>
        <begin position="29"/>
        <end position="52"/>
    </location>
</feature>
<gene>
    <name evidence="2" type="ORF">GUJ93_ZPchr0006g44952</name>
</gene>
<dbReference type="EMBL" id="JAAALK010000283">
    <property type="protein sequence ID" value="KAG8072461.1"/>
    <property type="molecule type" value="Genomic_DNA"/>
</dbReference>
<sequence>MGNNCVGPSATGSNGFFASVSLWRPARPADAPPLALPLPPSAPSDQASGPRVQSTNLLADSVLKRDVNTARLKDIYTIGKKLG</sequence>
<reference evidence="2" key="1">
    <citation type="journal article" date="2021" name="bioRxiv">
        <title>Whole Genome Assembly and Annotation of Northern Wild Rice, Zizania palustris L., Supports a Whole Genome Duplication in the Zizania Genus.</title>
        <authorList>
            <person name="Haas M."/>
            <person name="Kono T."/>
            <person name="Macchietto M."/>
            <person name="Millas R."/>
            <person name="McGilp L."/>
            <person name="Shao M."/>
            <person name="Duquette J."/>
            <person name="Hirsch C.N."/>
            <person name="Kimball J."/>
        </authorList>
    </citation>
    <scope>NUCLEOTIDE SEQUENCE</scope>
    <source>
        <tissue evidence="2">Fresh leaf tissue</tissue>
    </source>
</reference>
<keyword evidence="3" id="KW-1185">Reference proteome</keyword>
<evidence type="ECO:0000256" key="1">
    <source>
        <dbReference type="SAM" id="MobiDB-lite"/>
    </source>
</evidence>
<accession>A0A8J5SB38</accession>
<dbReference type="AlphaFoldDB" id="A0A8J5SB38"/>
<comment type="caution">
    <text evidence="2">The sequence shown here is derived from an EMBL/GenBank/DDBJ whole genome shotgun (WGS) entry which is preliminary data.</text>
</comment>
<evidence type="ECO:0000313" key="3">
    <source>
        <dbReference type="Proteomes" id="UP000729402"/>
    </source>
</evidence>
<protein>
    <submittedName>
        <fullName evidence="2">Uncharacterized protein</fullName>
    </submittedName>
</protein>
<reference evidence="2" key="2">
    <citation type="submission" date="2021-02" db="EMBL/GenBank/DDBJ databases">
        <authorList>
            <person name="Kimball J.A."/>
            <person name="Haas M.W."/>
            <person name="Macchietto M."/>
            <person name="Kono T."/>
            <person name="Duquette J."/>
            <person name="Shao M."/>
        </authorList>
    </citation>
    <scope>NUCLEOTIDE SEQUENCE</scope>
    <source>
        <tissue evidence="2">Fresh leaf tissue</tissue>
    </source>
</reference>
<name>A0A8J5SB38_ZIZPA</name>